<dbReference type="Gene3D" id="2.40.160.210">
    <property type="entry name" value="Acyl-CoA thioesterase, double hotdog domain"/>
    <property type="match status" value="1"/>
</dbReference>
<dbReference type="InterPro" id="IPR003703">
    <property type="entry name" value="Acyl_CoA_thio"/>
</dbReference>
<dbReference type="EMBL" id="JANBPT010001099">
    <property type="protein sequence ID" value="KAJ1910085.1"/>
    <property type="molecule type" value="Genomic_DNA"/>
</dbReference>
<proteinExistence type="inferred from homology"/>
<dbReference type="SUPFAM" id="SSF54637">
    <property type="entry name" value="Thioesterase/thiol ester dehydrase-isomerase"/>
    <property type="match status" value="2"/>
</dbReference>
<dbReference type="InterPro" id="IPR029069">
    <property type="entry name" value="HotDog_dom_sf"/>
</dbReference>
<name>A0A9W8DJ46_9FUNG</name>
<feature type="compositionally biased region" description="Basic and acidic residues" evidence="5">
    <location>
        <begin position="304"/>
        <end position="316"/>
    </location>
</feature>
<evidence type="ECO:0000256" key="3">
    <source>
        <dbReference type="ARBA" id="ARBA00022801"/>
    </source>
</evidence>
<dbReference type="EC" id="3.1.2.2" evidence="8"/>
<dbReference type="Proteomes" id="UP001150569">
    <property type="component" value="Unassembled WGS sequence"/>
</dbReference>
<gene>
    <name evidence="8" type="primary">TES1_2</name>
    <name evidence="8" type="ORF">IWQ60_010843</name>
</gene>
<comment type="caution">
    <text evidence="8">The sequence shown here is derived from an EMBL/GenBank/DDBJ whole genome shotgun (WGS) entry which is preliminary data.</text>
</comment>
<protein>
    <submittedName>
        <fullName evidence="8">Acyl-CoA thioesterase</fullName>
        <ecNumber evidence="8">3.1.2.2</ecNumber>
    </submittedName>
</protein>
<evidence type="ECO:0000256" key="4">
    <source>
        <dbReference type="ARBA" id="ARBA00023098"/>
    </source>
</evidence>
<evidence type="ECO:0000259" key="7">
    <source>
        <dbReference type="Pfam" id="PF13622"/>
    </source>
</evidence>
<dbReference type="PANTHER" id="PTHR11066:SF34">
    <property type="entry name" value="ACYL-COENZYME A THIOESTERASE 8"/>
    <property type="match status" value="1"/>
</dbReference>
<keyword evidence="4" id="KW-0443">Lipid metabolism</keyword>
<accession>A0A9W8DJ46</accession>
<sequence length="331" mass="37556">MAQRQQPDQQALFGGCLELEEIDMDFYRGDNLWLPWGSRGVFGGQVVAQALVAATKTVSKQYVVHSLHSYFILGGDNSMPIIYQVDRVRNGRNFCTRTVSARQKGRTIFTCTCSFQIPRKEAAEHQYKMPNVPDPETLQPQEDLLKEWSHSKFAPMSFINYTAMKSGEALPVDIRAVKHRTAEGYIFPEKAPPFQCVLTYMSDHHLVHTATIPHGLTFYSYPRSISTLVSLDHSIWFHAPFRADDWLLYDMESPRSCDGRGLAFGRFYNQRGVLVASVAQEGLILDHKTPESIGRELSIRTTDAKAVAEESEKESQSRQQAIQIERPQPKL</sequence>
<evidence type="ECO:0000259" key="6">
    <source>
        <dbReference type="Pfam" id="PF02551"/>
    </source>
</evidence>
<organism evidence="8 9">
    <name type="scientific">Tieghemiomyces parasiticus</name>
    <dbReference type="NCBI Taxonomy" id="78921"/>
    <lineage>
        <taxon>Eukaryota</taxon>
        <taxon>Fungi</taxon>
        <taxon>Fungi incertae sedis</taxon>
        <taxon>Zoopagomycota</taxon>
        <taxon>Kickxellomycotina</taxon>
        <taxon>Dimargaritomycetes</taxon>
        <taxon>Dimargaritales</taxon>
        <taxon>Dimargaritaceae</taxon>
        <taxon>Tieghemiomyces</taxon>
    </lineage>
</organism>
<feature type="region of interest" description="Disordered" evidence="5">
    <location>
        <begin position="304"/>
        <end position="331"/>
    </location>
</feature>
<dbReference type="Pfam" id="PF02551">
    <property type="entry name" value="Acyl_CoA_thio"/>
    <property type="match status" value="1"/>
</dbReference>
<dbReference type="Pfam" id="PF13622">
    <property type="entry name" value="4HBT_3"/>
    <property type="match status" value="1"/>
</dbReference>
<dbReference type="PANTHER" id="PTHR11066">
    <property type="entry name" value="ACYL-COA THIOESTERASE"/>
    <property type="match status" value="1"/>
</dbReference>
<dbReference type="GO" id="GO:0047617">
    <property type="term" value="F:fatty acyl-CoA hydrolase activity"/>
    <property type="evidence" value="ECO:0007669"/>
    <property type="project" value="InterPro"/>
</dbReference>
<dbReference type="GO" id="GO:0009062">
    <property type="term" value="P:fatty acid catabolic process"/>
    <property type="evidence" value="ECO:0007669"/>
    <property type="project" value="TreeGrafter"/>
</dbReference>
<dbReference type="InterPro" id="IPR049449">
    <property type="entry name" value="TesB_ACOT8-like_N"/>
</dbReference>
<keyword evidence="9" id="KW-1185">Reference proteome</keyword>
<dbReference type="InterPro" id="IPR025652">
    <property type="entry name" value="TesB_C"/>
</dbReference>
<evidence type="ECO:0000256" key="5">
    <source>
        <dbReference type="SAM" id="MobiDB-lite"/>
    </source>
</evidence>
<dbReference type="FunFam" id="2.40.160.210:FF:000001">
    <property type="entry name" value="Acyl-CoA thioesterase II"/>
    <property type="match status" value="1"/>
</dbReference>
<reference evidence="8" key="1">
    <citation type="submission" date="2022-07" db="EMBL/GenBank/DDBJ databases">
        <title>Phylogenomic reconstructions and comparative analyses of Kickxellomycotina fungi.</title>
        <authorList>
            <person name="Reynolds N.K."/>
            <person name="Stajich J.E."/>
            <person name="Barry K."/>
            <person name="Grigoriev I.V."/>
            <person name="Crous P."/>
            <person name="Smith M.E."/>
        </authorList>
    </citation>
    <scope>NUCLEOTIDE SEQUENCE</scope>
    <source>
        <strain evidence="8">RSA 861</strain>
    </source>
</reference>
<dbReference type="InterPro" id="IPR042171">
    <property type="entry name" value="Acyl-CoA_hotdog"/>
</dbReference>
<feature type="domain" description="Acyl-CoA thioesterase 2 C-terminal" evidence="6">
    <location>
        <begin position="186"/>
        <end position="283"/>
    </location>
</feature>
<dbReference type="OrthoDB" id="68328at2759"/>
<evidence type="ECO:0000256" key="1">
    <source>
        <dbReference type="ARBA" id="ARBA00006538"/>
    </source>
</evidence>
<comment type="subunit">
    <text evidence="2">Homotetramer.</text>
</comment>
<keyword evidence="3 8" id="KW-0378">Hydrolase</keyword>
<feature type="domain" description="Acyl-CoA thioesterase-like N-terminal HotDog" evidence="7">
    <location>
        <begin position="35"/>
        <end position="116"/>
    </location>
</feature>
<evidence type="ECO:0000313" key="9">
    <source>
        <dbReference type="Proteomes" id="UP001150569"/>
    </source>
</evidence>
<evidence type="ECO:0000313" key="8">
    <source>
        <dbReference type="EMBL" id="KAJ1910085.1"/>
    </source>
</evidence>
<dbReference type="GO" id="GO:0005782">
    <property type="term" value="C:peroxisomal matrix"/>
    <property type="evidence" value="ECO:0007669"/>
    <property type="project" value="TreeGrafter"/>
</dbReference>
<dbReference type="GO" id="GO:0006637">
    <property type="term" value="P:acyl-CoA metabolic process"/>
    <property type="evidence" value="ECO:0007669"/>
    <property type="project" value="InterPro"/>
</dbReference>
<dbReference type="CDD" id="cd03444">
    <property type="entry name" value="Thioesterase_II_repeat1"/>
    <property type="match status" value="1"/>
</dbReference>
<dbReference type="CDD" id="cd03445">
    <property type="entry name" value="Thioesterase_II_repeat2"/>
    <property type="match status" value="1"/>
</dbReference>
<dbReference type="AlphaFoldDB" id="A0A9W8DJ46"/>
<evidence type="ECO:0000256" key="2">
    <source>
        <dbReference type="ARBA" id="ARBA00011881"/>
    </source>
</evidence>
<comment type="similarity">
    <text evidence="1">Belongs to the C/M/P thioester hydrolase family.</text>
</comment>